<evidence type="ECO:0000313" key="2">
    <source>
        <dbReference type="EMBL" id="KAF5843537.1"/>
    </source>
</evidence>
<protein>
    <submittedName>
        <fullName evidence="2">Uncharacterized protein</fullName>
    </submittedName>
</protein>
<accession>A0ABQ7H9L6</accession>
<feature type="compositionally biased region" description="Low complexity" evidence="1">
    <location>
        <begin position="244"/>
        <end position="262"/>
    </location>
</feature>
<comment type="caution">
    <text evidence="2">The sequence shown here is derived from an EMBL/GenBank/DDBJ whole genome shotgun (WGS) entry which is preliminary data.</text>
</comment>
<proteinExistence type="predicted"/>
<organism evidence="2 3">
    <name type="scientific">Dunaliella salina</name>
    <name type="common">Green alga</name>
    <name type="synonym">Protococcus salinus</name>
    <dbReference type="NCBI Taxonomy" id="3046"/>
    <lineage>
        <taxon>Eukaryota</taxon>
        <taxon>Viridiplantae</taxon>
        <taxon>Chlorophyta</taxon>
        <taxon>core chlorophytes</taxon>
        <taxon>Chlorophyceae</taxon>
        <taxon>CS clade</taxon>
        <taxon>Chlamydomonadales</taxon>
        <taxon>Dunaliellaceae</taxon>
        <taxon>Dunaliella</taxon>
    </lineage>
</organism>
<dbReference type="EMBL" id="MU069441">
    <property type="protein sequence ID" value="KAF5843537.1"/>
    <property type="molecule type" value="Genomic_DNA"/>
</dbReference>
<feature type="region of interest" description="Disordered" evidence="1">
    <location>
        <begin position="142"/>
        <end position="198"/>
    </location>
</feature>
<name>A0ABQ7H9L6_DUNSA</name>
<feature type="region of interest" description="Disordered" evidence="1">
    <location>
        <begin position="242"/>
        <end position="265"/>
    </location>
</feature>
<reference evidence="2" key="1">
    <citation type="submission" date="2017-08" db="EMBL/GenBank/DDBJ databases">
        <authorList>
            <person name="Polle J.E."/>
            <person name="Barry K."/>
            <person name="Cushman J."/>
            <person name="Schmutz J."/>
            <person name="Tran D."/>
            <person name="Hathwaick L.T."/>
            <person name="Yim W.C."/>
            <person name="Jenkins J."/>
            <person name="Mckie-Krisberg Z.M."/>
            <person name="Prochnik S."/>
            <person name="Lindquist E."/>
            <person name="Dockter R.B."/>
            <person name="Adam C."/>
            <person name="Molina H."/>
            <person name="Bunkerborg J."/>
            <person name="Jin E."/>
            <person name="Buchheim M."/>
            <person name="Magnuson J."/>
        </authorList>
    </citation>
    <scope>NUCLEOTIDE SEQUENCE</scope>
    <source>
        <strain evidence="2">CCAP 19/18</strain>
    </source>
</reference>
<feature type="compositionally biased region" description="Basic and acidic residues" evidence="1">
    <location>
        <begin position="181"/>
        <end position="195"/>
    </location>
</feature>
<sequence length="269" mass="28243">MSGFHTLFRCCFSEPGLAHVEGIMANPSRKSHEQRGQDLVSPCPVTPSLKAPAGPPRDLTLMDHSQAAAPACPPSQTAPWESLLMEALPFSLAVVNSDGVEVQHQILGSEPAAAQALRQALQQSRHSASTAAEGVQVLVNKQGRSQGRSKHMTAEDVRQTATHASRSACSFLAEDTQGSQERSHQSKHMTAEDTHQAAAHASSSACSFLAALLGPDMADDALSTVHKGRSWKGSIVMRLPCGPPSSSCGPPSSSSQGSLQSGDTKCALF</sequence>
<evidence type="ECO:0000313" key="3">
    <source>
        <dbReference type="Proteomes" id="UP000815325"/>
    </source>
</evidence>
<dbReference type="Proteomes" id="UP000815325">
    <property type="component" value="Unassembled WGS sequence"/>
</dbReference>
<gene>
    <name evidence="2" type="ORF">DUNSADRAFT_14453</name>
</gene>
<feature type="compositionally biased region" description="Polar residues" evidence="1">
    <location>
        <begin position="159"/>
        <end position="168"/>
    </location>
</feature>
<evidence type="ECO:0000256" key="1">
    <source>
        <dbReference type="SAM" id="MobiDB-lite"/>
    </source>
</evidence>
<keyword evidence="3" id="KW-1185">Reference proteome</keyword>